<keyword evidence="2" id="KW-1185">Reference proteome</keyword>
<dbReference type="Proteomes" id="UP000652219">
    <property type="component" value="Unassembled WGS sequence"/>
</dbReference>
<proteinExistence type="predicted"/>
<comment type="caution">
    <text evidence="1">The sequence shown here is derived from an EMBL/GenBank/DDBJ whole genome shotgun (WGS) entry which is preliminary data.</text>
</comment>
<name>A0A8H6JAL6_9PEZI</name>
<dbReference type="AlphaFoldDB" id="A0A8H6JAL6"/>
<organism evidence="1 2">
    <name type="scientific">Colletotrichum sojae</name>
    <dbReference type="NCBI Taxonomy" id="2175907"/>
    <lineage>
        <taxon>Eukaryota</taxon>
        <taxon>Fungi</taxon>
        <taxon>Dikarya</taxon>
        <taxon>Ascomycota</taxon>
        <taxon>Pezizomycotina</taxon>
        <taxon>Sordariomycetes</taxon>
        <taxon>Hypocreomycetidae</taxon>
        <taxon>Glomerellales</taxon>
        <taxon>Glomerellaceae</taxon>
        <taxon>Colletotrichum</taxon>
        <taxon>Colletotrichum orchidearum species complex</taxon>
    </lineage>
</organism>
<evidence type="ECO:0000313" key="2">
    <source>
        <dbReference type="Proteomes" id="UP000652219"/>
    </source>
</evidence>
<sequence>MKQVKLSWPRAYRHVSDSDADVRLGSAWKLVATLNRDTDRRLVPAGDHQSRSRAHIMSGKFHLRYRRALLRCRDLLDRDVCLRSCDGAYVHVCERHRARRDSISTASTASAPALRHCSSLGEQHPVIKIEENKPGF</sequence>
<dbReference type="EMBL" id="WIGN01000099">
    <property type="protein sequence ID" value="KAF6809530.1"/>
    <property type="molecule type" value="Genomic_DNA"/>
</dbReference>
<evidence type="ECO:0000313" key="1">
    <source>
        <dbReference type="EMBL" id="KAF6809530.1"/>
    </source>
</evidence>
<reference evidence="1 2" key="1">
    <citation type="journal article" date="2020" name="Phytopathology">
        <title>Genome Sequence Resources of Colletotrichum truncatum, C. plurivorum, C. musicola, and C. sojae: Four Species Pathogenic to Soybean (Glycine max).</title>
        <authorList>
            <person name="Rogerio F."/>
            <person name="Boufleur T.R."/>
            <person name="Ciampi-Guillardi M."/>
            <person name="Sukno S.A."/>
            <person name="Thon M.R."/>
            <person name="Massola Junior N.S."/>
            <person name="Baroncelli R."/>
        </authorList>
    </citation>
    <scope>NUCLEOTIDE SEQUENCE [LARGE SCALE GENOMIC DNA]</scope>
    <source>
        <strain evidence="1 2">LFN0009</strain>
    </source>
</reference>
<accession>A0A8H6JAL6</accession>
<protein>
    <submittedName>
        <fullName evidence="1">Uncharacterized protein</fullName>
    </submittedName>
</protein>
<gene>
    <name evidence="1" type="ORF">CSOJ01_06821</name>
</gene>